<protein>
    <submittedName>
        <fullName evidence="5">Uncharacterized protein</fullName>
    </submittedName>
</protein>
<reference evidence="5 6" key="1">
    <citation type="journal article" date="2018" name="Nat. Ecol. Evol.">
        <title>Shark genomes provide insights into elasmobranch evolution and the origin of vertebrates.</title>
        <authorList>
            <person name="Hara Y"/>
            <person name="Yamaguchi K"/>
            <person name="Onimaru K"/>
            <person name="Kadota M"/>
            <person name="Koyanagi M"/>
            <person name="Keeley SD"/>
            <person name="Tatsumi K"/>
            <person name="Tanaka K"/>
            <person name="Motone F"/>
            <person name="Kageyama Y"/>
            <person name="Nozu R"/>
            <person name="Adachi N"/>
            <person name="Nishimura O"/>
            <person name="Nakagawa R"/>
            <person name="Tanegashima C"/>
            <person name="Kiyatake I"/>
            <person name="Matsumoto R"/>
            <person name="Murakumo K"/>
            <person name="Nishida K"/>
            <person name="Terakita A"/>
            <person name="Kuratani S"/>
            <person name="Sato K"/>
            <person name="Hyodo S Kuraku.S."/>
        </authorList>
    </citation>
    <scope>NUCLEOTIDE SEQUENCE [LARGE SCALE GENOMIC DNA]</scope>
</reference>
<evidence type="ECO:0000313" key="5">
    <source>
        <dbReference type="EMBL" id="GCB79654.1"/>
    </source>
</evidence>
<name>A0A401Q2S9_SCYTO</name>
<dbReference type="Gene3D" id="3.40.50.150">
    <property type="entry name" value="Vaccinia Virus protein VP39"/>
    <property type="match status" value="2"/>
</dbReference>
<dbReference type="SUPFAM" id="SSF53335">
    <property type="entry name" value="S-adenosyl-L-methionine-dependent methyltransferases"/>
    <property type="match status" value="1"/>
</dbReference>
<dbReference type="OrthoDB" id="10050085at2759"/>
<evidence type="ECO:0000256" key="1">
    <source>
        <dbReference type="ARBA" id="ARBA00007996"/>
    </source>
</evidence>
<keyword evidence="4" id="KW-0949">S-adenosyl-L-methionine</keyword>
<keyword evidence="6" id="KW-1185">Reference proteome</keyword>
<comment type="caution">
    <text evidence="5">The sequence shown here is derived from an EMBL/GenBank/DDBJ whole genome shotgun (WGS) entry which is preliminary data.</text>
</comment>
<evidence type="ECO:0000256" key="4">
    <source>
        <dbReference type="ARBA" id="ARBA00022691"/>
    </source>
</evidence>
<dbReference type="Pfam" id="PF01234">
    <property type="entry name" value="NNMT_PNMT_TEMT"/>
    <property type="match status" value="2"/>
</dbReference>
<dbReference type="EMBL" id="BFAA01016065">
    <property type="protein sequence ID" value="GCB79654.1"/>
    <property type="molecule type" value="Genomic_DNA"/>
</dbReference>
<dbReference type="PANTHER" id="PTHR10867:SF32">
    <property type="entry name" value="NICOTINAMIDE N-METHYLTRANSFERASE"/>
    <property type="match status" value="1"/>
</dbReference>
<dbReference type="PANTHER" id="PTHR10867">
    <property type="entry name" value="NNMT/PNMT/TEMT FAMILY MEMBER"/>
    <property type="match status" value="1"/>
</dbReference>
<dbReference type="InterPro" id="IPR000940">
    <property type="entry name" value="NNMT_TEMT_trans"/>
</dbReference>
<dbReference type="PROSITE" id="PS51681">
    <property type="entry name" value="SAM_MT_NNMT_PNMT_TEMT"/>
    <property type="match status" value="1"/>
</dbReference>
<evidence type="ECO:0000256" key="2">
    <source>
        <dbReference type="ARBA" id="ARBA00022603"/>
    </source>
</evidence>
<keyword evidence="2" id="KW-0489">Methyltransferase</keyword>
<sequence length="225" mass="25391">MGSPFKYSGIAIRLSVDFPVQRGMESGFTDGDCYEKKFNPRIYLETYYLSPLGEVLEKTFMPFVLTNLVKTFSSDTELVSFREKWTEKEKKLRDSIKQVLKCDVHQTNPLDPVELEPVDCLMTSLCLEAACKDKAAYCAALRNVTSLLKPDGVLILISDLNESYYIVDELKFSSLKFDQAFLESAIKEAGYEIDGFEICVASDHIKSLVDCEATIFLVAHKCKNA</sequence>
<dbReference type="Proteomes" id="UP000288216">
    <property type="component" value="Unassembled WGS sequence"/>
</dbReference>
<dbReference type="GO" id="GO:0008170">
    <property type="term" value="F:N-methyltransferase activity"/>
    <property type="evidence" value="ECO:0007669"/>
    <property type="project" value="TreeGrafter"/>
</dbReference>
<evidence type="ECO:0000256" key="3">
    <source>
        <dbReference type="ARBA" id="ARBA00022679"/>
    </source>
</evidence>
<comment type="similarity">
    <text evidence="1">Belongs to the class I-like SAM-binding methyltransferase superfamily. NNMT/PNMT/TEMT family.</text>
</comment>
<dbReference type="STRING" id="75743.A0A401Q2S9"/>
<dbReference type="GO" id="GO:0032259">
    <property type="term" value="P:methylation"/>
    <property type="evidence" value="ECO:0007669"/>
    <property type="project" value="UniProtKB-KW"/>
</dbReference>
<proteinExistence type="inferred from homology"/>
<dbReference type="GO" id="GO:0005829">
    <property type="term" value="C:cytosol"/>
    <property type="evidence" value="ECO:0007669"/>
    <property type="project" value="TreeGrafter"/>
</dbReference>
<keyword evidence="3" id="KW-0808">Transferase</keyword>
<evidence type="ECO:0000313" key="6">
    <source>
        <dbReference type="Proteomes" id="UP000288216"/>
    </source>
</evidence>
<dbReference type="OMA" id="VSFREKW"/>
<organism evidence="5 6">
    <name type="scientific">Scyliorhinus torazame</name>
    <name type="common">Cloudy catshark</name>
    <name type="synonym">Catulus torazame</name>
    <dbReference type="NCBI Taxonomy" id="75743"/>
    <lineage>
        <taxon>Eukaryota</taxon>
        <taxon>Metazoa</taxon>
        <taxon>Chordata</taxon>
        <taxon>Craniata</taxon>
        <taxon>Vertebrata</taxon>
        <taxon>Chondrichthyes</taxon>
        <taxon>Elasmobranchii</taxon>
        <taxon>Galeomorphii</taxon>
        <taxon>Galeoidea</taxon>
        <taxon>Carcharhiniformes</taxon>
        <taxon>Scyliorhinidae</taxon>
        <taxon>Scyliorhinus</taxon>
    </lineage>
</organism>
<dbReference type="AlphaFoldDB" id="A0A401Q2S9"/>
<accession>A0A401Q2S9</accession>
<gene>
    <name evidence="5" type="ORF">scyTo_0020236</name>
</gene>
<dbReference type="InterPro" id="IPR029063">
    <property type="entry name" value="SAM-dependent_MTases_sf"/>
</dbReference>